<reference evidence="1 2" key="1">
    <citation type="submission" date="2020-12" db="EMBL/GenBank/DDBJ databases">
        <title>Bacterial novel species Adhaeribacter sp. BT258 isolated from soil.</title>
        <authorList>
            <person name="Jung H.-Y."/>
        </authorList>
    </citation>
    <scope>NUCLEOTIDE SEQUENCE [LARGE SCALE GENOMIC DNA]</scope>
    <source>
        <strain evidence="1 2">BT258</strain>
    </source>
</reference>
<dbReference type="InterPro" id="IPR047726">
    <property type="entry name" value="CsgH_dom"/>
</dbReference>
<sequence>MKPMNFSKILLLLPAFGLLAFINTPYEKSPDGQAKIVLDQQENMLQIMSYYQNAGTGSQQLSYKLYTTKRGRSGSSRNMQGGSFEVEAGEKELLAQTRISVNPEDAYTIKLMIYRNGEVVSQDSVAYHGKKN</sequence>
<dbReference type="InterPro" id="IPR053722">
    <property type="entry name" value="Curli_assembly_CsgC/AgfC"/>
</dbReference>
<evidence type="ECO:0000313" key="2">
    <source>
        <dbReference type="Proteomes" id="UP000644147"/>
    </source>
</evidence>
<dbReference type="Proteomes" id="UP000644147">
    <property type="component" value="Unassembled WGS sequence"/>
</dbReference>
<accession>A0ABS1C5T4</accession>
<dbReference type="Gene3D" id="2.60.40.2420">
    <property type="match status" value="1"/>
</dbReference>
<dbReference type="NCBIfam" id="NF041112">
    <property type="entry name" value="chap_CsgH_alph"/>
    <property type="match status" value="1"/>
</dbReference>
<dbReference type="RefSeq" id="WP_200507625.1">
    <property type="nucleotide sequence ID" value="NZ_JAEHFX010000011.1"/>
</dbReference>
<dbReference type="EMBL" id="JAEHFX010000011">
    <property type="protein sequence ID" value="MBK0404731.1"/>
    <property type="molecule type" value="Genomic_DNA"/>
</dbReference>
<comment type="caution">
    <text evidence="1">The sequence shown here is derived from an EMBL/GenBank/DDBJ whole genome shotgun (WGS) entry which is preliminary data.</text>
</comment>
<gene>
    <name evidence="1" type="ORF">I5M27_17185</name>
</gene>
<protein>
    <recommendedName>
        <fullName evidence="3">Curli assembly protein CsgC</fullName>
    </recommendedName>
</protein>
<organism evidence="1 2">
    <name type="scientific">Adhaeribacter terrigena</name>
    <dbReference type="NCBI Taxonomy" id="2793070"/>
    <lineage>
        <taxon>Bacteria</taxon>
        <taxon>Pseudomonadati</taxon>
        <taxon>Bacteroidota</taxon>
        <taxon>Cytophagia</taxon>
        <taxon>Cytophagales</taxon>
        <taxon>Hymenobacteraceae</taxon>
        <taxon>Adhaeribacter</taxon>
    </lineage>
</organism>
<name>A0ABS1C5T4_9BACT</name>
<evidence type="ECO:0008006" key="3">
    <source>
        <dbReference type="Google" id="ProtNLM"/>
    </source>
</evidence>
<keyword evidence="2" id="KW-1185">Reference proteome</keyword>
<evidence type="ECO:0000313" key="1">
    <source>
        <dbReference type="EMBL" id="MBK0404731.1"/>
    </source>
</evidence>
<proteinExistence type="predicted"/>